<feature type="domain" description="DUF2147" evidence="1">
    <location>
        <begin position="55"/>
        <end position="168"/>
    </location>
</feature>
<evidence type="ECO:0000313" key="3">
    <source>
        <dbReference type="Proteomes" id="UP000468531"/>
    </source>
</evidence>
<accession>A0A6P1BR77</accession>
<dbReference type="Gene3D" id="2.40.128.520">
    <property type="match status" value="1"/>
</dbReference>
<dbReference type="InterPro" id="IPR019223">
    <property type="entry name" value="DUF2147"/>
</dbReference>
<comment type="caution">
    <text evidence="2">The sequence shown here is derived from an EMBL/GenBank/DDBJ whole genome shotgun (WGS) entry which is preliminary data.</text>
</comment>
<dbReference type="AlphaFoldDB" id="A0A6P1BR77"/>
<dbReference type="PANTHER" id="PTHR36919">
    <property type="entry name" value="BLR1215 PROTEIN"/>
    <property type="match status" value="1"/>
</dbReference>
<keyword evidence="3" id="KW-1185">Reference proteome</keyword>
<name>A0A6P1BR77_9BRAD</name>
<organism evidence="2 3">
    <name type="scientific">Bradyrhizobium uaiense</name>
    <dbReference type="NCBI Taxonomy" id="2594946"/>
    <lineage>
        <taxon>Bacteria</taxon>
        <taxon>Pseudomonadati</taxon>
        <taxon>Pseudomonadota</taxon>
        <taxon>Alphaproteobacteria</taxon>
        <taxon>Hyphomicrobiales</taxon>
        <taxon>Nitrobacteraceae</taxon>
        <taxon>Bradyrhizobium</taxon>
    </lineage>
</organism>
<proteinExistence type="predicted"/>
<dbReference type="PANTHER" id="PTHR36919:SF2">
    <property type="entry name" value="BLL6627 PROTEIN"/>
    <property type="match status" value="1"/>
</dbReference>
<dbReference type="Pfam" id="PF09917">
    <property type="entry name" value="DUF2147"/>
    <property type="match status" value="1"/>
</dbReference>
<dbReference type="EMBL" id="VKHP01000192">
    <property type="protein sequence ID" value="NEV00700.1"/>
    <property type="molecule type" value="Genomic_DNA"/>
</dbReference>
<evidence type="ECO:0000259" key="1">
    <source>
        <dbReference type="Pfam" id="PF09917"/>
    </source>
</evidence>
<dbReference type="RefSeq" id="WP_163160248.1">
    <property type="nucleotide sequence ID" value="NZ_VKHP01000192.1"/>
</dbReference>
<protein>
    <submittedName>
        <fullName evidence="2">DUF2147 domain-containing protein</fullName>
    </submittedName>
</protein>
<evidence type="ECO:0000313" key="2">
    <source>
        <dbReference type="EMBL" id="NEV00700.1"/>
    </source>
</evidence>
<sequence>MMTVLPDQDGLRRALKQLIRAHLTRRLIVAAFHVPLLGSAADAAKATDKASDPAGVWLTQSGDARIKVNRCGNALCGRVVWLKEPTDKTTGKPQRDDKNADPAQRTRPVMGISLFINMQPAGPNKWAGRIYNADDGKTYESSVTLVSAGTLNVRGCMGTLCAGEDWTR</sequence>
<gene>
    <name evidence="2" type="ORF">FNJ47_34095</name>
</gene>
<dbReference type="Proteomes" id="UP000468531">
    <property type="component" value="Unassembled WGS sequence"/>
</dbReference>
<reference evidence="2 3" key="1">
    <citation type="journal article" date="2020" name="Arch. Microbiol.">
        <title>Bradyrhizobium uaiense sp. nov., a new highly efficient cowpea symbiont.</title>
        <authorList>
            <person name="Cabral Michel D."/>
            <person name="Azarias Guimaraes A."/>
            <person name="Martins da Costa E."/>
            <person name="Soares de Carvalho T."/>
            <person name="Balsanelli E."/>
            <person name="Willems A."/>
            <person name="Maltempi de Souza E."/>
            <person name="de Souza Moreira F.M."/>
        </authorList>
    </citation>
    <scope>NUCLEOTIDE SEQUENCE [LARGE SCALE GENOMIC DNA]</scope>
    <source>
        <strain evidence="2 3">UFLA 03-164</strain>
    </source>
</reference>